<keyword evidence="2" id="KW-1185">Reference proteome</keyword>
<dbReference type="EMBL" id="BAAAUV010000005">
    <property type="protein sequence ID" value="GAA3208571.1"/>
    <property type="molecule type" value="Genomic_DNA"/>
</dbReference>
<proteinExistence type="predicted"/>
<organism evidence="1 2">
    <name type="scientific">Actinocorallia longicatena</name>
    <dbReference type="NCBI Taxonomy" id="111803"/>
    <lineage>
        <taxon>Bacteria</taxon>
        <taxon>Bacillati</taxon>
        <taxon>Actinomycetota</taxon>
        <taxon>Actinomycetes</taxon>
        <taxon>Streptosporangiales</taxon>
        <taxon>Thermomonosporaceae</taxon>
        <taxon>Actinocorallia</taxon>
    </lineage>
</organism>
<comment type="caution">
    <text evidence="1">The sequence shown here is derived from an EMBL/GenBank/DDBJ whole genome shotgun (WGS) entry which is preliminary data.</text>
</comment>
<gene>
    <name evidence="1" type="ORF">GCM10010468_25590</name>
</gene>
<evidence type="ECO:0000313" key="2">
    <source>
        <dbReference type="Proteomes" id="UP001501237"/>
    </source>
</evidence>
<reference evidence="2" key="1">
    <citation type="journal article" date="2019" name="Int. J. Syst. Evol. Microbiol.">
        <title>The Global Catalogue of Microorganisms (GCM) 10K type strain sequencing project: providing services to taxonomists for standard genome sequencing and annotation.</title>
        <authorList>
            <consortium name="The Broad Institute Genomics Platform"/>
            <consortium name="The Broad Institute Genome Sequencing Center for Infectious Disease"/>
            <person name="Wu L."/>
            <person name="Ma J."/>
        </authorList>
    </citation>
    <scope>NUCLEOTIDE SEQUENCE [LARGE SCALE GENOMIC DNA]</scope>
    <source>
        <strain evidence="2">JCM 9377</strain>
    </source>
</reference>
<sequence length="73" mass="8297">MWEEEQIIAEVAAAGPVCITRHGRRYPVRVIEQWQEPGGARQYRLQVAGDRGVLAIAEVVARGQGFALRHWWT</sequence>
<dbReference type="Proteomes" id="UP001501237">
    <property type="component" value="Unassembled WGS sequence"/>
</dbReference>
<name>A0ABP6Q758_9ACTN</name>
<dbReference type="RefSeq" id="WP_344826714.1">
    <property type="nucleotide sequence ID" value="NZ_BAAAUV010000005.1"/>
</dbReference>
<accession>A0ABP6Q758</accession>
<evidence type="ECO:0000313" key="1">
    <source>
        <dbReference type="EMBL" id="GAA3208571.1"/>
    </source>
</evidence>
<protein>
    <submittedName>
        <fullName evidence="1">Uncharacterized protein</fullName>
    </submittedName>
</protein>